<evidence type="ECO:0000256" key="1">
    <source>
        <dbReference type="ARBA" id="ARBA00022737"/>
    </source>
</evidence>
<feature type="domain" description="Nephrocystin 3-like N-terminal" evidence="3">
    <location>
        <begin position="91"/>
        <end position="238"/>
    </location>
</feature>
<dbReference type="SUPFAM" id="SSF52540">
    <property type="entry name" value="P-loop containing nucleoside triphosphate hydrolases"/>
    <property type="match status" value="1"/>
</dbReference>
<gene>
    <name evidence="4" type="ORF">Moror_15135</name>
</gene>
<keyword evidence="1" id="KW-0677">Repeat</keyword>
<dbReference type="Pfam" id="PF24883">
    <property type="entry name" value="NPHP3_N"/>
    <property type="match status" value="1"/>
</dbReference>
<comment type="caution">
    <text evidence="4">The sequence shown here is derived from an EMBL/GenBank/DDBJ whole genome shotgun (WGS) entry which is preliminary data.</text>
</comment>
<feature type="transmembrane region" description="Helical" evidence="2">
    <location>
        <begin position="505"/>
        <end position="530"/>
    </location>
</feature>
<protein>
    <submittedName>
        <fullName evidence="4">Nwd2</fullName>
    </submittedName>
</protein>
<feature type="transmembrane region" description="Helical" evidence="2">
    <location>
        <begin position="576"/>
        <end position="602"/>
    </location>
</feature>
<keyword evidence="2" id="KW-0472">Membrane</keyword>
<dbReference type="KEGG" id="mrr:Moror_15135"/>
<name>V2X2V7_MONRO</name>
<evidence type="ECO:0000256" key="2">
    <source>
        <dbReference type="SAM" id="Phobius"/>
    </source>
</evidence>
<evidence type="ECO:0000313" key="5">
    <source>
        <dbReference type="Proteomes" id="UP000017559"/>
    </source>
</evidence>
<keyword evidence="5" id="KW-1185">Reference proteome</keyword>
<keyword evidence="2" id="KW-0812">Transmembrane</keyword>
<organism evidence="4 5">
    <name type="scientific">Moniliophthora roreri (strain MCA 2997)</name>
    <name type="common">Cocoa frosty pod rot fungus</name>
    <name type="synonym">Crinipellis roreri</name>
    <dbReference type="NCBI Taxonomy" id="1381753"/>
    <lineage>
        <taxon>Eukaryota</taxon>
        <taxon>Fungi</taxon>
        <taxon>Dikarya</taxon>
        <taxon>Basidiomycota</taxon>
        <taxon>Agaricomycotina</taxon>
        <taxon>Agaricomycetes</taxon>
        <taxon>Agaricomycetidae</taxon>
        <taxon>Agaricales</taxon>
        <taxon>Marasmiineae</taxon>
        <taxon>Marasmiaceae</taxon>
        <taxon>Moniliophthora</taxon>
    </lineage>
</organism>
<dbReference type="InterPro" id="IPR027417">
    <property type="entry name" value="P-loop_NTPase"/>
</dbReference>
<dbReference type="InterPro" id="IPR056884">
    <property type="entry name" value="NPHP3-like_N"/>
</dbReference>
<evidence type="ECO:0000259" key="3">
    <source>
        <dbReference type="Pfam" id="PF24883"/>
    </source>
</evidence>
<dbReference type="PANTHER" id="PTHR10039">
    <property type="entry name" value="AMELOGENIN"/>
    <property type="match status" value="1"/>
</dbReference>
<proteinExistence type="predicted"/>
<accession>V2X2V7</accession>
<dbReference type="Proteomes" id="UP000017559">
    <property type="component" value="Unassembled WGS sequence"/>
</dbReference>
<feature type="transmembrane region" description="Helical" evidence="2">
    <location>
        <begin position="542"/>
        <end position="564"/>
    </location>
</feature>
<dbReference type="AlphaFoldDB" id="V2X2V7"/>
<dbReference type="OrthoDB" id="5967843at2759"/>
<dbReference type="EMBL" id="AWSO01000884">
    <property type="protein sequence ID" value="ESK86790.1"/>
    <property type="molecule type" value="Genomic_DNA"/>
</dbReference>
<evidence type="ECO:0000313" key="4">
    <source>
        <dbReference type="EMBL" id="ESK86790.1"/>
    </source>
</evidence>
<sequence>MSNSDNPCEMRVVNPGNLGSSSRMFDNTHGTSINGGAFISVGRDQINVRDSRTAREILSEFTKDIGAAHDSAERYPHPRCHPETRQEIKDDILQWCRDPSSDVNVFWVHGPAGVGKSAIAQTIAELAESDGLLASSFFFSRNEGKRSDPTYFIPTIAYQLACRIPELNVAMTEVIQQNPGILYSSFDIQFTELLANSYWLAIELHGRDWISHLTRRVIVIDGIDECETRRTITQRLLRYGEIRPQDVIPPIASILAENLPFRFLLFSRPEPCIREALEAASFGPHMWHLGLGDSLEARRDIETFLRNEFSSIRTNPRNVNVEFPDIWPAPGVIDKLVDKACGQFIYAATVLKFVNDEYSQPIKQLSIVLGLSPTLKGNSPFKDLDVLYRQILSSNPDQCEVMRILHALLWLQAFPCDMLPPNPKNIGKLLGLEKGEVSAMLRGMHSVLEVGGPDTDIWILHLSFLDFLCQKSRSGPYHIKFDLYFVLPHWSWDLQRMLAEPATFICLWLAPILQVTFIGTMICMISKWFVDSLFEFQWPNHILFIECCIWSILIIVLLLLLLHISVKCICLHGNQFTVKIGLVLGCIAATMPIILPLLHYLAHVYGSDT</sequence>
<keyword evidence="2" id="KW-1133">Transmembrane helix</keyword>
<reference evidence="4 5" key="1">
    <citation type="journal article" date="2014" name="BMC Genomics">
        <title>Genome and secretome analysis of the hemibiotrophic fungal pathogen, Moniliophthora roreri, which causes frosty pod rot disease of cacao: mechanisms of the biotrophic and necrotrophic phases.</title>
        <authorList>
            <person name="Meinhardt L.W."/>
            <person name="Costa G.G.L."/>
            <person name="Thomazella D.P.T."/>
            <person name="Teixeira P.J.P.L."/>
            <person name="Carazzolle M.F."/>
            <person name="Schuster S.C."/>
            <person name="Carlson J.E."/>
            <person name="Guiltinan M.J."/>
            <person name="Mieczkowski P."/>
            <person name="Farmer A."/>
            <person name="Ramaraj T."/>
            <person name="Crozier J."/>
            <person name="Davis R.E."/>
            <person name="Shao J."/>
            <person name="Melnick R.L."/>
            <person name="Pereira G.A.G."/>
            <person name="Bailey B.A."/>
        </authorList>
    </citation>
    <scope>NUCLEOTIDE SEQUENCE [LARGE SCALE GENOMIC DNA]</scope>
    <source>
        <strain evidence="4 5">MCA 2997</strain>
    </source>
</reference>
<dbReference type="Gene3D" id="3.40.50.300">
    <property type="entry name" value="P-loop containing nucleotide triphosphate hydrolases"/>
    <property type="match status" value="1"/>
</dbReference>
<dbReference type="PANTHER" id="PTHR10039:SF14">
    <property type="entry name" value="NACHT DOMAIN-CONTAINING PROTEIN"/>
    <property type="match status" value="1"/>
</dbReference>
<dbReference type="HOGENOM" id="CLU_000288_6_10_1"/>